<evidence type="ECO:0000313" key="1">
    <source>
        <dbReference type="EMBL" id="KAF4371919.1"/>
    </source>
</evidence>
<evidence type="ECO:0000313" key="2">
    <source>
        <dbReference type="Proteomes" id="UP000525078"/>
    </source>
</evidence>
<name>A0A7J6FPY5_CANSA</name>
<organism evidence="1 2">
    <name type="scientific">Cannabis sativa</name>
    <name type="common">Hemp</name>
    <name type="synonym">Marijuana</name>
    <dbReference type="NCBI Taxonomy" id="3483"/>
    <lineage>
        <taxon>Eukaryota</taxon>
        <taxon>Viridiplantae</taxon>
        <taxon>Streptophyta</taxon>
        <taxon>Embryophyta</taxon>
        <taxon>Tracheophyta</taxon>
        <taxon>Spermatophyta</taxon>
        <taxon>Magnoliopsida</taxon>
        <taxon>eudicotyledons</taxon>
        <taxon>Gunneridae</taxon>
        <taxon>Pentapetalae</taxon>
        <taxon>rosids</taxon>
        <taxon>fabids</taxon>
        <taxon>Rosales</taxon>
        <taxon>Cannabaceae</taxon>
        <taxon>Cannabis</taxon>
    </lineage>
</organism>
<dbReference type="EMBL" id="JAATIP010000107">
    <property type="protein sequence ID" value="KAF4371919.1"/>
    <property type="molecule type" value="Genomic_DNA"/>
</dbReference>
<accession>A0A7J6FPY5</accession>
<gene>
    <name evidence="1" type="ORF">F8388_000086</name>
</gene>
<proteinExistence type="predicted"/>
<dbReference type="AlphaFoldDB" id="A0A7J6FPY5"/>
<protein>
    <submittedName>
        <fullName evidence="1">Uncharacterized protein</fullName>
    </submittedName>
</protein>
<sequence length="88" mass="10101">MESFISYIVLFEQNKLVIVNWFEKKKEVNSDCDSWWNLEVEPREMPPPGFNGVPPGPFGCLGSLCHGLCRLVSSWSVQNQNYLLSCFN</sequence>
<comment type="caution">
    <text evidence="1">The sequence shown here is derived from an EMBL/GenBank/DDBJ whole genome shotgun (WGS) entry which is preliminary data.</text>
</comment>
<reference evidence="1 2" key="1">
    <citation type="journal article" date="2020" name="bioRxiv">
        <title>Sequence and annotation of 42 cannabis genomes reveals extensive copy number variation in cannabinoid synthesis and pathogen resistance genes.</title>
        <authorList>
            <person name="Mckernan K.J."/>
            <person name="Helbert Y."/>
            <person name="Kane L.T."/>
            <person name="Ebling H."/>
            <person name="Zhang L."/>
            <person name="Liu B."/>
            <person name="Eaton Z."/>
            <person name="Mclaughlin S."/>
            <person name="Kingan S."/>
            <person name="Baybayan P."/>
            <person name="Concepcion G."/>
            <person name="Jordan M."/>
            <person name="Riva A."/>
            <person name="Barbazuk W."/>
            <person name="Harkins T."/>
        </authorList>
    </citation>
    <scope>NUCLEOTIDE SEQUENCE [LARGE SCALE GENOMIC DNA]</scope>
    <source>
        <strain evidence="2">cv. Jamaican Lion 4</strain>
        <tissue evidence="1">Leaf</tissue>
    </source>
</reference>
<dbReference type="Proteomes" id="UP000525078">
    <property type="component" value="Unassembled WGS sequence"/>
</dbReference>